<dbReference type="Proteomes" id="UP001295444">
    <property type="component" value="Chromosome 04"/>
</dbReference>
<dbReference type="AlphaFoldDB" id="A0AAD1W1V9"/>
<proteinExistence type="predicted"/>
<evidence type="ECO:0000313" key="2">
    <source>
        <dbReference type="Proteomes" id="UP001295444"/>
    </source>
</evidence>
<gene>
    <name evidence="1" type="ORF">PECUL_23A021807</name>
</gene>
<protein>
    <submittedName>
        <fullName evidence="1">Uncharacterized protein</fullName>
    </submittedName>
</protein>
<evidence type="ECO:0000313" key="1">
    <source>
        <dbReference type="EMBL" id="CAH2283411.1"/>
    </source>
</evidence>
<accession>A0AAD1W1V9</accession>
<name>A0AAD1W1V9_PELCU</name>
<organism evidence="1 2">
    <name type="scientific">Pelobates cultripes</name>
    <name type="common">Western spadefoot toad</name>
    <dbReference type="NCBI Taxonomy" id="61616"/>
    <lineage>
        <taxon>Eukaryota</taxon>
        <taxon>Metazoa</taxon>
        <taxon>Chordata</taxon>
        <taxon>Craniata</taxon>
        <taxon>Vertebrata</taxon>
        <taxon>Euteleostomi</taxon>
        <taxon>Amphibia</taxon>
        <taxon>Batrachia</taxon>
        <taxon>Anura</taxon>
        <taxon>Pelobatoidea</taxon>
        <taxon>Pelobatidae</taxon>
        <taxon>Pelobates</taxon>
    </lineage>
</organism>
<keyword evidence="2" id="KW-1185">Reference proteome</keyword>
<reference evidence="1" key="1">
    <citation type="submission" date="2022-03" db="EMBL/GenBank/DDBJ databases">
        <authorList>
            <person name="Alioto T."/>
            <person name="Alioto T."/>
            <person name="Gomez Garrido J."/>
        </authorList>
    </citation>
    <scope>NUCLEOTIDE SEQUENCE</scope>
</reference>
<sequence length="55" mass="6205">MLTGRRLEGLLWDLAYFAENAKFTACPGVKLIPPVSRRLTVPLRTRDRESCTPMG</sequence>
<dbReference type="EMBL" id="OW240915">
    <property type="protein sequence ID" value="CAH2283411.1"/>
    <property type="molecule type" value="Genomic_DNA"/>
</dbReference>